<dbReference type="InterPro" id="IPR013328">
    <property type="entry name" value="6PGD_dom2"/>
</dbReference>
<dbReference type="InterPro" id="IPR036291">
    <property type="entry name" value="NAD(P)-bd_dom_sf"/>
</dbReference>
<evidence type="ECO:0000313" key="11">
    <source>
        <dbReference type="Proteomes" id="UP000515140"/>
    </source>
</evidence>
<dbReference type="InterPro" id="IPR006109">
    <property type="entry name" value="G3P_DH_NAD-dep_C"/>
</dbReference>
<feature type="binding site" evidence="5">
    <location>
        <begin position="54"/>
        <end position="59"/>
    </location>
    <ligand>
        <name>NAD(+)</name>
        <dbReference type="ChEBI" id="CHEBI:57540"/>
    </ligand>
</feature>
<feature type="domain" description="Glycerol-3-phosphate dehydrogenase NAD-dependent N-terminal" evidence="9">
    <location>
        <begin position="49"/>
        <end position="164"/>
    </location>
</feature>
<evidence type="ECO:0000256" key="7">
    <source>
        <dbReference type="RuleBase" id="RU361243"/>
    </source>
</evidence>
<feature type="binding site" evidence="5">
    <location>
        <position position="282"/>
    </location>
    <ligand>
        <name>NAD(+)</name>
        <dbReference type="ChEBI" id="CHEBI:57540"/>
    </ligand>
</feature>
<dbReference type="Gene3D" id="1.10.1040.10">
    <property type="entry name" value="N-(1-d-carboxylethyl)-l-norvaline Dehydrogenase, domain 2"/>
    <property type="match status" value="1"/>
</dbReference>
<evidence type="ECO:0000256" key="3">
    <source>
        <dbReference type="ARBA" id="ARBA00048723"/>
    </source>
</evidence>
<dbReference type="EC" id="1.1.1.8" evidence="7"/>
<evidence type="ECO:0000256" key="1">
    <source>
        <dbReference type="ARBA" id="ARBA00011009"/>
    </source>
</evidence>
<sequence>MEVHIAAAALTFVKCGSPPPPPPPPPVESSTKPIPSSDSTIKRLPEGLQVCVVGAGSWGTTIAKIVGSNVMNSKTFDNEVKLWVFEEIVDGRKLSDIINEEHENKKYLPGYKLMPNVVAIPDLMKAVDNADILVFILPPEFIQKICSEIVGHLKPGAFGISLIKRPTAEDIVPAGSSSSGCTNKTHGKIFKELFETLNFRITVVEDNEAVELCGALKNIVALGAGFTDGLGHGDNTKAAVIRLGLMEMIKFSKIFCKRPVHLRTFLESSGIADLITTCYGGRSRKVAEAFAQTGKSIEELEKEILKGQKLQGLPTVKELYKILKKKNMDEEFPLFVCIYQICCEGKSVNDFICCLQTHPGHEDLTKD</sequence>
<dbReference type="GO" id="GO:0005975">
    <property type="term" value="P:carbohydrate metabolic process"/>
    <property type="evidence" value="ECO:0007669"/>
    <property type="project" value="InterPro"/>
</dbReference>
<dbReference type="PANTHER" id="PTHR11728">
    <property type="entry name" value="GLYCEROL-3-PHOSPHATE DEHYDROGENASE"/>
    <property type="match status" value="1"/>
</dbReference>
<dbReference type="PIRSF" id="PIRSF000114">
    <property type="entry name" value="Glycerol-3-P_dh"/>
    <property type="match status" value="1"/>
</dbReference>
<dbReference type="AlphaFoldDB" id="A0A6P5K9K6"/>
<evidence type="ECO:0000259" key="10">
    <source>
        <dbReference type="Pfam" id="PF07479"/>
    </source>
</evidence>
<dbReference type="RefSeq" id="XP_020841674.1">
    <property type="nucleotide sequence ID" value="XM_020986015.1"/>
</dbReference>
<dbReference type="PRINTS" id="PR00077">
    <property type="entry name" value="GPDHDRGNASE"/>
</dbReference>
<dbReference type="InterPro" id="IPR006168">
    <property type="entry name" value="G3P_DH_NAD-dep"/>
</dbReference>
<comment type="similarity">
    <text evidence="1 6">Belongs to the NAD-dependent glycerol-3-phosphate dehydrogenase family.</text>
</comment>
<dbReference type="SUPFAM" id="SSF48179">
    <property type="entry name" value="6-phosphogluconate dehydrogenase C-terminal domain-like"/>
    <property type="match status" value="1"/>
</dbReference>
<dbReference type="InterPro" id="IPR008927">
    <property type="entry name" value="6-PGluconate_DH-like_C_sf"/>
</dbReference>
<reference evidence="12" key="1">
    <citation type="submission" date="2025-08" db="UniProtKB">
        <authorList>
            <consortium name="RefSeq"/>
        </authorList>
    </citation>
    <scope>IDENTIFICATION</scope>
    <source>
        <tissue evidence="12">Spleen</tissue>
    </source>
</reference>
<dbReference type="GO" id="GO:0046168">
    <property type="term" value="P:glycerol-3-phosphate catabolic process"/>
    <property type="evidence" value="ECO:0007669"/>
    <property type="project" value="UniProtKB-UniRule"/>
</dbReference>
<dbReference type="Proteomes" id="UP000515140">
    <property type="component" value="Unplaced"/>
</dbReference>
<dbReference type="GO" id="GO:0141152">
    <property type="term" value="F:glycerol-3-phosphate dehydrogenase (NAD+) activity"/>
    <property type="evidence" value="ECO:0007669"/>
    <property type="project" value="UniProtKB-UniRule"/>
</dbReference>
<feature type="binding site" evidence="5">
    <location>
        <position position="141"/>
    </location>
    <ligand>
        <name>NAD(+)</name>
        <dbReference type="ChEBI" id="CHEBI:57540"/>
    </ligand>
</feature>
<comment type="catalytic activity">
    <reaction evidence="3">
        <text>sn-glycerol 3-phosphate + NAD(+) = dihydroxyacetone phosphate + NADH + H(+)</text>
        <dbReference type="Rhea" id="RHEA:11092"/>
        <dbReference type="ChEBI" id="CHEBI:15378"/>
        <dbReference type="ChEBI" id="CHEBI:57540"/>
        <dbReference type="ChEBI" id="CHEBI:57597"/>
        <dbReference type="ChEBI" id="CHEBI:57642"/>
        <dbReference type="ChEBI" id="CHEBI:57945"/>
        <dbReference type="EC" id="1.1.1.8"/>
    </reaction>
    <physiologicalReaction direction="left-to-right" evidence="3">
        <dbReference type="Rhea" id="RHEA:11093"/>
    </physiologicalReaction>
</comment>
<dbReference type="Pfam" id="PF07479">
    <property type="entry name" value="NAD_Gly3P_dh_C"/>
    <property type="match status" value="1"/>
</dbReference>
<name>A0A6P5K9K6_PHACI</name>
<dbReference type="SUPFAM" id="SSF51735">
    <property type="entry name" value="NAD(P)-binding Rossmann-fold domains"/>
    <property type="match status" value="1"/>
</dbReference>
<evidence type="ECO:0000313" key="12">
    <source>
        <dbReference type="RefSeq" id="XP_020841674.1"/>
    </source>
</evidence>
<gene>
    <name evidence="12" type="primary">LOC110208147</name>
</gene>
<keyword evidence="11" id="KW-1185">Reference proteome</keyword>
<dbReference type="Gene3D" id="3.40.50.720">
    <property type="entry name" value="NAD(P)-binding Rossmann-like Domain"/>
    <property type="match status" value="1"/>
</dbReference>
<organism evidence="11 12">
    <name type="scientific">Phascolarctos cinereus</name>
    <name type="common">Koala</name>
    <dbReference type="NCBI Taxonomy" id="38626"/>
    <lineage>
        <taxon>Eukaryota</taxon>
        <taxon>Metazoa</taxon>
        <taxon>Chordata</taxon>
        <taxon>Craniata</taxon>
        <taxon>Vertebrata</taxon>
        <taxon>Euteleostomi</taxon>
        <taxon>Mammalia</taxon>
        <taxon>Metatheria</taxon>
        <taxon>Diprotodontia</taxon>
        <taxon>Phascolarctidae</taxon>
        <taxon>Phascolarctos</taxon>
    </lineage>
</organism>
<feature type="binding site" evidence="5">
    <location>
        <position position="311"/>
    </location>
    <ligand>
        <name>NAD(+)</name>
        <dbReference type="ChEBI" id="CHEBI:57540"/>
    </ligand>
</feature>
<dbReference type="PANTHER" id="PTHR11728:SF46">
    <property type="entry name" value="GLYCEROL-3-PHOSPHATE DEHYDROGENASE [NAD(+)]"/>
    <property type="match status" value="1"/>
</dbReference>
<feature type="compositionally biased region" description="Polar residues" evidence="8">
    <location>
        <begin position="28"/>
        <end position="39"/>
    </location>
</feature>
<dbReference type="GeneID" id="110208147"/>
<evidence type="ECO:0000259" key="9">
    <source>
        <dbReference type="Pfam" id="PF01210"/>
    </source>
</evidence>
<keyword evidence="2 6" id="KW-0560">Oxidoreductase</keyword>
<feature type="binding site" evidence="5">
    <location>
        <position position="309"/>
    </location>
    <ligand>
        <name>NAD(+)</name>
        <dbReference type="ChEBI" id="CHEBI:57540"/>
    </ligand>
</feature>
<feature type="compositionally biased region" description="Pro residues" evidence="8">
    <location>
        <begin position="17"/>
        <end position="27"/>
    </location>
</feature>
<evidence type="ECO:0000256" key="2">
    <source>
        <dbReference type="ARBA" id="ARBA00023002"/>
    </source>
</evidence>
<evidence type="ECO:0000256" key="5">
    <source>
        <dbReference type="PIRSR" id="PIRSR000114-3"/>
    </source>
</evidence>
<evidence type="ECO:0000256" key="8">
    <source>
        <dbReference type="SAM" id="MobiDB-lite"/>
    </source>
</evidence>
<feature type="region of interest" description="Disordered" evidence="8">
    <location>
        <begin position="14"/>
        <end position="39"/>
    </location>
</feature>
<feature type="domain" description="Glycerol-3-phosphate dehydrogenase NAD-dependent C-terminal" evidence="10">
    <location>
        <begin position="207"/>
        <end position="352"/>
    </location>
</feature>
<evidence type="ECO:0000256" key="4">
    <source>
        <dbReference type="PIRSR" id="PIRSR000114-1"/>
    </source>
</evidence>
<keyword evidence="5 6" id="KW-0520">NAD</keyword>
<dbReference type="Pfam" id="PF01210">
    <property type="entry name" value="NAD_Gly3P_dh_N"/>
    <property type="match status" value="1"/>
</dbReference>
<evidence type="ECO:0000256" key="6">
    <source>
        <dbReference type="RuleBase" id="RU000437"/>
    </source>
</evidence>
<dbReference type="InterPro" id="IPR011128">
    <property type="entry name" value="G3P_DH_NAD-dep_N"/>
</dbReference>
<protein>
    <recommendedName>
        <fullName evidence="7">Glycerol-3-phosphate dehydrogenase [NAD(+)]</fullName>
        <ecNumber evidence="7">1.1.1.8</ecNumber>
    </recommendedName>
</protein>
<proteinExistence type="inferred from homology"/>
<dbReference type="FunFam" id="1.10.1040.10:FF:000084">
    <property type="entry name" value="Glycerol-3-phosphate dehydrogenase [NAD(+)], cytoplasmic"/>
    <property type="match status" value="1"/>
</dbReference>
<feature type="active site" description="Proton acceptor" evidence="4">
    <location>
        <position position="217"/>
    </location>
</feature>
<dbReference type="GO" id="GO:0005829">
    <property type="term" value="C:cytosol"/>
    <property type="evidence" value="ECO:0007669"/>
    <property type="project" value="TreeGrafter"/>
</dbReference>
<dbReference type="GO" id="GO:0051287">
    <property type="term" value="F:NAD binding"/>
    <property type="evidence" value="ECO:0007669"/>
    <property type="project" value="UniProtKB-UniRule"/>
</dbReference>
<feature type="binding site" evidence="5">
    <location>
        <position position="85"/>
    </location>
    <ligand>
        <name>NAD(+)</name>
        <dbReference type="ChEBI" id="CHEBI:57540"/>
    </ligand>
</feature>
<accession>A0A6P5K9K6</accession>